<proteinExistence type="inferred from homology"/>
<evidence type="ECO:0000313" key="16">
    <source>
        <dbReference type="Proteomes" id="UP000305539"/>
    </source>
</evidence>
<keyword evidence="14" id="KW-0961">Cell wall biogenesis/degradation</keyword>
<keyword evidence="10 14" id="KW-0046">Antibiotic resistance</keyword>
<feature type="transmembrane region" description="Helical" evidence="14">
    <location>
        <begin position="83"/>
        <end position="101"/>
    </location>
</feature>
<keyword evidence="9 14" id="KW-0472">Membrane</keyword>
<dbReference type="GO" id="GO:0009252">
    <property type="term" value="P:peptidoglycan biosynthetic process"/>
    <property type="evidence" value="ECO:0007669"/>
    <property type="project" value="UniProtKB-KW"/>
</dbReference>
<feature type="transmembrane region" description="Helical" evidence="14">
    <location>
        <begin position="192"/>
        <end position="210"/>
    </location>
</feature>
<evidence type="ECO:0000256" key="10">
    <source>
        <dbReference type="ARBA" id="ARBA00023251"/>
    </source>
</evidence>
<accession>A0A4U1IDR9</accession>
<dbReference type="InterPro" id="IPR003824">
    <property type="entry name" value="UppP"/>
</dbReference>
<evidence type="ECO:0000313" key="15">
    <source>
        <dbReference type="EMBL" id="TKC91727.1"/>
    </source>
</evidence>
<feature type="transmembrane region" description="Helical" evidence="14">
    <location>
        <begin position="222"/>
        <end position="243"/>
    </location>
</feature>
<comment type="catalytic activity">
    <reaction evidence="13 14">
        <text>di-trans,octa-cis-undecaprenyl diphosphate + H2O = di-trans,octa-cis-undecaprenyl phosphate + phosphate + H(+)</text>
        <dbReference type="Rhea" id="RHEA:28094"/>
        <dbReference type="ChEBI" id="CHEBI:15377"/>
        <dbReference type="ChEBI" id="CHEBI:15378"/>
        <dbReference type="ChEBI" id="CHEBI:43474"/>
        <dbReference type="ChEBI" id="CHEBI:58405"/>
        <dbReference type="ChEBI" id="CHEBI:60392"/>
        <dbReference type="EC" id="3.6.1.27"/>
    </reaction>
</comment>
<evidence type="ECO:0000256" key="1">
    <source>
        <dbReference type="ARBA" id="ARBA00004651"/>
    </source>
</evidence>
<evidence type="ECO:0000256" key="14">
    <source>
        <dbReference type="HAMAP-Rule" id="MF_01006"/>
    </source>
</evidence>
<dbReference type="PANTHER" id="PTHR30622:SF3">
    <property type="entry name" value="UNDECAPRENYL-DIPHOSPHATASE"/>
    <property type="match status" value="1"/>
</dbReference>
<dbReference type="PANTHER" id="PTHR30622">
    <property type="entry name" value="UNDECAPRENYL-DIPHOSPHATASE"/>
    <property type="match status" value="1"/>
</dbReference>
<sequence length="277" mass="29883">MDWVLICKAVILGVVEGLTEFLPVSSTGHLIVVGSLLNFTDDGSKTFHVVIQFGAILAVCWEYRRRIGEVVAGLATQAAARRFAANVVIATIPAIVLGLLFERPIKAALYAPVPVAVALVLGGVVILWAESRQRERGDAPPRVQSIDALTPLDALKVGFAQCCALIPGVSRSGSTIIGGMCFGLDRRVATEFSFFLAIPIIVGATLYEIVKTWHETPVQMLDLFTIGMAAAFASAFVCVRWLLRYIATHDFTVFAWYRIGFGLLVLIVGYGGGLNWG</sequence>
<keyword evidence="16" id="KW-1185">Reference proteome</keyword>
<dbReference type="GO" id="GO:0005886">
    <property type="term" value="C:plasma membrane"/>
    <property type="evidence" value="ECO:0007669"/>
    <property type="project" value="UniProtKB-SubCell"/>
</dbReference>
<keyword evidence="8 14" id="KW-1133">Transmembrane helix</keyword>
<feature type="transmembrane region" description="Helical" evidence="14">
    <location>
        <begin position="255"/>
        <end position="276"/>
    </location>
</feature>
<comment type="miscellaneous">
    <text evidence="14">Bacitracin is thought to be involved in the inhibition of peptidoglycan synthesis by sequestering undecaprenyl diphosphate, thereby reducing the pool of lipid carrier available.</text>
</comment>
<evidence type="ECO:0000256" key="7">
    <source>
        <dbReference type="ARBA" id="ARBA00022801"/>
    </source>
</evidence>
<comment type="function">
    <text evidence="14">Catalyzes the dephosphorylation of undecaprenyl diphosphate (UPP). Confers resistance to bacitracin.</text>
</comment>
<protein>
    <recommendedName>
        <fullName evidence="4 14">Undecaprenyl-diphosphatase</fullName>
        <ecNumber evidence="3 14">3.6.1.27</ecNumber>
    </recommendedName>
    <alternativeName>
        <fullName evidence="12 14">Bacitracin resistance protein</fullName>
    </alternativeName>
    <alternativeName>
        <fullName evidence="11 14">Undecaprenyl pyrophosphate phosphatase</fullName>
    </alternativeName>
</protein>
<dbReference type="AlphaFoldDB" id="A0A4U1IDR9"/>
<dbReference type="GO" id="GO:0071555">
    <property type="term" value="P:cell wall organization"/>
    <property type="evidence" value="ECO:0007669"/>
    <property type="project" value="UniProtKB-KW"/>
</dbReference>
<evidence type="ECO:0000256" key="4">
    <source>
        <dbReference type="ARBA" id="ARBA00021581"/>
    </source>
</evidence>
<keyword evidence="14" id="KW-0573">Peptidoglycan synthesis</keyword>
<keyword evidence="5 14" id="KW-1003">Cell membrane</keyword>
<evidence type="ECO:0000256" key="3">
    <source>
        <dbReference type="ARBA" id="ARBA00012374"/>
    </source>
</evidence>
<dbReference type="GO" id="GO:0050380">
    <property type="term" value="F:undecaprenyl-diphosphatase activity"/>
    <property type="evidence" value="ECO:0007669"/>
    <property type="project" value="UniProtKB-UniRule"/>
</dbReference>
<comment type="similarity">
    <text evidence="2 14">Belongs to the UppP family.</text>
</comment>
<evidence type="ECO:0000256" key="6">
    <source>
        <dbReference type="ARBA" id="ARBA00022692"/>
    </source>
</evidence>
<evidence type="ECO:0000256" key="2">
    <source>
        <dbReference type="ARBA" id="ARBA00010621"/>
    </source>
</evidence>
<dbReference type="Pfam" id="PF02673">
    <property type="entry name" value="BacA"/>
    <property type="match status" value="1"/>
</dbReference>
<dbReference type="EMBL" id="SWJE01000002">
    <property type="protein sequence ID" value="TKC91727.1"/>
    <property type="molecule type" value="Genomic_DNA"/>
</dbReference>
<dbReference type="GO" id="GO:0046677">
    <property type="term" value="P:response to antibiotic"/>
    <property type="evidence" value="ECO:0007669"/>
    <property type="project" value="UniProtKB-UniRule"/>
</dbReference>
<dbReference type="NCBIfam" id="NF001390">
    <property type="entry name" value="PRK00281.1-4"/>
    <property type="match status" value="1"/>
</dbReference>
<dbReference type="GO" id="GO:0008360">
    <property type="term" value="P:regulation of cell shape"/>
    <property type="evidence" value="ECO:0007669"/>
    <property type="project" value="UniProtKB-KW"/>
</dbReference>
<evidence type="ECO:0000256" key="11">
    <source>
        <dbReference type="ARBA" id="ARBA00032707"/>
    </source>
</evidence>
<feature type="transmembrane region" description="Helical" evidence="14">
    <location>
        <begin position="107"/>
        <end position="129"/>
    </location>
</feature>
<evidence type="ECO:0000256" key="13">
    <source>
        <dbReference type="ARBA" id="ARBA00047594"/>
    </source>
</evidence>
<organism evidence="15 16">
    <name type="scientific">Trinickia terrae</name>
    <dbReference type="NCBI Taxonomy" id="2571161"/>
    <lineage>
        <taxon>Bacteria</taxon>
        <taxon>Pseudomonadati</taxon>
        <taxon>Pseudomonadota</taxon>
        <taxon>Betaproteobacteria</taxon>
        <taxon>Burkholderiales</taxon>
        <taxon>Burkholderiaceae</taxon>
        <taxon>Trinickia</taxon>
    </lineage>
</organism>
<evidence type="ECO:0000256" key="12">
    <source>
        <dbReference type="ARBA" id="ARBA00032932"/>
    </source>
</evidence>
<dbReference type="NCBIfam" id="TIGR00753">
    <property type="entry name" value="undec_PP_bacA"/>
    <property type="match status" value="1"/>
</dbReference>
<keyword evidence="14" id="KW-0133">Cell shape</keyword>
<evidence type="ECO:0000256" key="8">
    <source>
        <dbReference type="ARBA" id="ARBA00022989"/>
    </source>
</evidence>
<dbReference type="RefSeq" id="WP_136892759.1">
    <property type="nucleotide sequence ID" value="NZ_SWJE01000002.1"/>
</dbReference>
<dbReference type="EC" id="3.6.1.27" evidence="3 14"/>
<comment type="caution">
    <text evidence="15">The sequence shown here is derived from an EMBL/GenBank/DDBJ whole genome shotgun (WGS) entry which is preliminary data.</text>
</comment>
<dbReference type="NCBIfam" id="NF001389">
    <property type="entry name" value="PRK00281.1-2"/>
    <property type="match status" value="1"/>
</dbReference>
<keyword evidence="6 14" id="KW-0812">Transmembrane</keyword>
<dbReference type="Proteomes" id="UP000305539">
    <property type="component" value="Unassembled WGS sequence"/>
</dbReference>
<evidence type="ECO:0000256" key="9">
    <source>
        <dbReference type="ARBA" id="ARBA00023136"/>
    </source>
</evidence>
<reference evidence="15 16" key="1">
    <citation type="submission" date="2019-04" db="EMBL/GenBank/DDBJ databases">
        <title>Trinickia sp. 7GSK02, isolated from subtropical forest soil.</title>
        <authorList>
            <person name="Gao Z.-H."/>
            <person name="Qiu L.-H."/>
        </authorList>
    </citation>
    <scope>NUCLEOTIDE SEQUENCE [LARGE SCALE GENOMIC DNA]</scope>
    <source>
        <strain evidence="15 16">7GSK02</strain>
    </source>
</reference>
<dbReference type="HAMAP" id="MF_01006">
    <property type="entry name" value="Undec_diphosphatase"/>
    <property type="match status" value="1"/>
</dbReference>
<name>A0A4U1IDR9_9BURK</name>
<evidence type="ECO:0000256" key="5">
    <source>
        <dbReference type="ARBA" id="ARBA00022475"/>
    </source>
</evidence>
<comment type="subcellular location">
    <subcellularLocation>
        <location evidence="1 14">Cell membrane</location>
        <topology evidence="1 14">Multi-pass membrane protein</topology>
    </subcellularLocation>
</comment>
<gene>
    <name evidence="14" type="primary">uppP</name>
    <name evidence="15" type="ORF">FAZ69_04605</name>
</gene>
<feature type="transmembrane region" description="Helical" evidence="14">
    <location>
        <begin position="46"/>
        <end position="63"/>
    </location>
</feature>
<dbReference type="OrthoDB" id="9808289at2"/>
<keyword evidence="7 14" id="KW-0378">Hydrolase</keyword>